<dbReference type="PANTHER" id="PTHR35936">
    <property type="entry name" value="MEMBRANE-BOUND LYTIC MUREIN TRANSGLYCOSYLASE F"/>
    <property type="match status" value="1"/>
</dbReference>
<evidence type="ECO:0000259" key="2">
    <source>
        <dbReference type="SMART" id="SM00062"/>
    </source>
</evidence>
<dbReference type="EMBL" id="JBIGHX010000004">
    <property type="protein sequence ID" value="MFG6462868.1"/>
    <property type="molecule type" value="Genomic_DNA"/>
</dbReference>
<proteinExistence type="predicted"/>
<keyword evidence="4" id="KW-1185">Reference proteome</keyword>
<accession>A0ABW7GLL4</accession>
<sequence length="262" mass="28015">MGWTGSQRPLLPSPAAARRRCLAWLVGLADLGPLPAVAAELHLRVMVNEVAPYSWRDGAELAGLHPSLLRALAAEAGLQFDFSAGLYARASRALADGVADLVVTLATPDQDAQGQRVAVLHPVRYLVISRADAPLTEPAQLRGKLLGIARNAYYNALINDDETIRKFTIVDPNQGLRMLALGRLDAVISTDLLLMHALRQPGLERAAFAPPISVGGSGYALFARRDLPEPTVQRLRAGWAALQRRGVPAALLREHGGADAAP</sequence>
<evidence type="ECO:0000313" key="4">
    <source>
        <dbReference type="Proteomes" id="UP001606302"/>
    </source>
</evidence>
<evidence type="ECO:0000313" key="3">
    <source>
        <dbReference type="EMBL" id="MFG6462868.1"/>
    </source>
</evidence>
<feature type="domain" description="Solute-binding protein family 3/N-terminal" evidence="2">
    <location>
        <begin position="42"/>
        <end position="259"/>
    </location>
</feature>
<dbReference type="RefSeq" id="WP_394511719.1">
    <property type="nucleotide sequence ID" value="NZ_JBIGHX010000004.1"/>
</dbReference>
<organism evidence="3 4">
    <name type="scientific">Pelomonas lactea</name>
    <dbReference type="NCBI Taxonomy" id="3299030"/>
    <lineage>
        <taxon>Bacteria</taxon>
        <taxon>Pseudomonadati</taxon>
        <taxon>Pseudomonadota</taxon>
        <taxon>Betaproteobacteria</taxon>
        <taxon>Burkholderiales</taxon>
        <taxon>Sphaerotilaceae</taxon>
        <taxon>Roseateles</taxon>
    </lineage>
</organism>
<dbReference type="Proteomes" id="UP001606302">
    <property type="component" value="Unassembled WGS sequence"/>
</dbReference>
<dbReference type="SMART" id="SM00062">
    <property type="entry name" value="PBPb"/>
    <property type="match status" value="1"/>
</dbReference>
<name>A0ABW7GLL4_9BURK</name>
<dbReference type="InterPro" id="IPR001638">
    <property type="entry name" value="Solute-binding_3/MltF_N"/>
</dbReference>
<keyword evidence="1" id="KW-0732">Signal</keyword>
<protein>
    <submittedName>
        <fullName evidence="3">Substrate-binding periplasmic protein</fullName>
    </submittedName>
</protein>
<gene>
    <name evidence="3" type="ORF">ACG04Q_14940</name>
</gene>
<dbReference type="SUPFAM" id="SSF53850">
    <property type="entry name" value="Periplasmic binding protein-like II"/>
    <property type="match status" value="1"/>
</dbReference>
<evidence type="ECO:0000256" key="1">
    <source>
        <dbReference type="ARBA" id="ARBA00022729"/>
    </source>
</evidence>
<comment type="caution">
    <text evidence="3">The sequence shown here is derived from an EMBL/GenBank/DDBJ whole genome shotgun (WGS) entry which is preliminary data.</text>
</comment>
<dbReference type="PANTHER" id="PTHR35936:SF35">
    <property type="entry name" value="L-CYSTINE-BINDING PROTEIN TCYJ"/>
    <property type="match status" value="1"/>
</dbReference>
<dbReference type="Gene3D" id="3.40.190.10">
    <property type="entry name" value="Periplasmic binding protein-like II"/>
    <property type="match status" value="2"/>
</dbReference>
<reference evidence="3 4" key="1">
    <citation type="submission" date="2024-08" db="EMBL/GenBank/DDBJ databases">
        <authorList>
            <person name="Lu H."/>
        </authorList>
    </citation>
    <scope>NUCLEOTIDE SEQUENCE [LARGE SCALE GENOMIC DNA]</scope>
    <source>
        <strain evidence="3 4">DXS20W</strain>
    </source>
</reference>